<reference evidence="1" key="1">
    <citation type="journal article" date="2016" name="Nat. Genet.">
        <title>A high-quality carrot genome assembly provides new insights into carotenoid accumulation and asterid genome evolution.</title>
        <authorList>
            <person name="Iorizzo M."/>
            <person name="Ellison S."/>
            <person name="Senalik D."/>
            <person name="Zeng P."/>
            <person name="Satapoomin P."/>
            <person name="Huang J."/>
            <person name="Bowman M."/>
            <person name="Iovene M."/>
            <person name="Sanseverino W."/>
            <person name="Cavagnaro P."/>
            <person name="Yildiz M."/>
            <person name="Macko-Podgorni A."/>
            <person name="Moranska E."/>
            <person name="Grzebelus E."/>
            <person name="Grzebelus D."/>
            <person name="Ashrafi H."/>
            <person name="Zheng Z."/>
            <person name="Cheng S."/>
            <person name="Spooner D."/>
            <person name="Van Deynze A."/>
            <person name="Simon P."/>
        </authorList>
    </citation>
    <scope>NUCLEOTIDE SEQUENCE</scope>
    <source>
        <tissue evidence="1">Leaf</tissue>
    </source>
</reference>
<dbReference type="EMBL" id="CP093343">
    <property type="protein sequence ID" value="WOG85157.1"/>
    <property type="molecule type" value="Genomic_DNA"/>
</dbReference>
<sequence>MDKALNSRWLMAIHADIAALQSSYYCKRKITQTIKAKRYLQQKPSNHLNLLQNHLPHRKTDPSRYLRAPWHPYSQQNKELQWNLLHHKYIKEKVLKLSRLGQSSGV</sequence>
<reference evidence="1" key="2">
    <citation type="submission" date="2022-03" db="EMBL/GenBank/DDBJ databases">
        <title>Draft title - Genomic analysis of global carrot germplasm unveils the trajectory of domestication and the origin of high carotenoid orange carrot.</title>
        <authorList>
            <person name="Iorizzo M."/>
            <person name="Ellison S."/>
            <person name="Senalik D."/>
            <person name="Macko-Podgorni A."/>
            <person name="Grzebelus D."/>
            <person name="Bostan H."/>
            <person name="Rolling W."/>
            <person name="Curaba J."/>
            <person name="Simon P."/>
        </authorList>
    </citation>
    <scope>NUCLEOTIDE SEQUENCE</scope>
    <source>
        <tissue evidence="1">Leaf</tissue>
    </source>
</reference>
<proteinExistence type="predicted"/>
<gene>
    <name evidence="1" type="ORF">DCAR_0104344</name>
</gene>
<dbReference type="Proteomes" id="UP000077755">
    <property type="component" value="Chromosome 1"/>
</dbReference>
<dbReference type="Gramene" id="KZN11414">
    <property type="protein sequence ID" value="KZN11414"/>
    <property type="gene ID" value="DCAR_004070"/>
</dbReference>
<dbReference type="AlphaFoldDB" id="A0A166IRP5"/>
<name>A0A166IRP5_DAUCS</name>
<organism evidence="1 2">
    <name type="scientific">Daucus carota subsp. sativus</name>
    <name type="common">Carrot</name>
    <dbReference type="NCBI Taxonomy" id="79200"/>
    <lineage>
        <taxon>Eukaryota</taxon>
        <taxon>Viridiplantae</taxon>
        <taxon>Streptophyta</taxon>
        <taxon>Embryophyta</taxon>
        <taxon>Tracheophyta</taxon>
        <taxon>Spermatophyta</taxon>
        <taxon>Magnoliopsida</taxon>
        <taxon>eudicotyledons</taxon>
        <taxon>Gunneridae</taxon>
        <taxon>Pentapetalae</taxon>
        <taxon>asterids</taxon>
        <taxon>campanulids</taxon>
        <taxon>Apiales</taxon>
        <taxon>Apiaceae</taxon>
        <taxon>Apioideae</taxon>
        <taxon>Scandiceae</taxon>
        <taxon>Daucinae</taxon>
        <taxon>Daucus</taxon>
        <taxon>Daucus sect. Daucus</taxon>
    </lineage>
</organism>
<protein>
    <submittedName>
        <fullName evidence="1">Uncharacterized protein</fullName>
    </submittedName>
</protein>
<keyword evidence="2" id="KW-1185">Reference proteome</keyword>
<evidence type="ECO:0000313" key="2">
    <source>
        <dbReference type="Proteomes" id="UP000077755"/>
    </source>
</evidence>
<evidence type="ECO:0000313" key="1">
    <source>
        <dbReference type="EMBL" id="WOG85157.1"/>
    </source>
</evidence>
<accession>A0A166IRP5</accession>